<dbReference type="PANTHER" id="PTHR12441:SF10">
    <property type="entry name" value="ATP SYNTHASE-COUPLING FACTOR 6, MITOCHONDRIAL"/>
    <property type="match status" value="1"/>
</dbReference>
<evidence type="ECO:0000256" key="9">
    <source>
        <dbReference type="ARBA" id="ARBA00023136"/>
    </source>
</evidence>
<evidence type="ECO:0000256" key="3">
    <source>
        <dbReference type="ARBA" id="ARBA00022448"/>
    </source>
</evidence>
<comment type="caution">
    <text evidence="11">The sequence shown here is derived from an EMBL/GenBank/DDBJ whole genome shotgun (WGS) entry which is preliminary data.</text>
</comment>
<proteinExistence type="inferred from homology"/>
<keyword evidence="6" id="KW-0999">Mitochondrion inner membrane</keyword>
<dbReference type="OrthoDB" id="8902296at2759"/>
<comment type="similarity">
    <text evidence="2">Belongs to the eukaryotic ATPase subunit F6 family.</text>
</comment>
<dbReference type="GO" id="GO:0005743">
    <property type="term" value="C:mitochondrial inner membrane"/>
    <property type="evidence" value="ECO:0007669"/>
    <property type="project" value="UniProtKB-SubCell"/>
</dbReference>
<dbReference type="InterPro" id="IPR036204">
    <property type="entry name" value="ATP_synth_f6_sf_mt"/>
</dbReference>
<evidence type="ECO:0000256" key="8">
    <source>
        <dbReference type="ARBA" id="ARBA00023128"/>
    </source>
</evidence>
<sequence>MSLRFGFRLRPGFSTLFSIAQKTTSATPTDPIQKAFVQKLQEYAKKAKTSEMGLANATPNELNELNDILMRVDKIFGAAGQDMTQFPVFKFEQPQLIYPQSSINVDPPATEVPQNEEEKAKDDHYVLSI</sequence>
<dbReference type="Proteomes" id="UP000728185">
    <property type="component" value="Unassembled WGS sequence"/>
</dbReference>
<feature type="region of interest" description="Disordered" evidence="10">
    <location>
        <begin position="102"/>
        <end position="124"/>
    </location>
</feature>
<dbReference type="PANTHER" id="PTHR12441">
    <property type="entry name" value="ATP SYNTHASE COUPLING FACTOR 6, MITOCHONDRIAL"/>
    <property type="match status" value="1"/>
</dbReference>
<dbReference type="Pfam" id="PF05511">
    <property type="entry name" value="ATP-synt_F6"/>
    <property type="match status" value="1"/>
</dbReference>
<keyword evidence="4" id="KW-0138">CF(0)</keyword>
<protein>
    <submittedName>
        <fullName evidence="11">ATPase F0 complex subunit F6 mitochondrial</fullName>
    </submittedName>
</protein>
<evidence type="ECO:0000256" key="4">
    <source>
        <dbReference type="ARBA" id="ARBA00022547"/>
    </source>
</evidence>
<dbReference type="GO" id="GO:0015078">
    <property type="term" value="F:proton transmembrane transporter activity"/>
    <property type="evidence" value="ECO:0007669"/>
    <property type="project" value="InterPro"/>
</dbReference>
<evidence type="ECO:0000256" key="7">
    <source>
        <dbReference type="ARBA" id="ARBA00023065"/>
    </source>
</evidence>
<reference evidence="11" key="1">
    <citation type="submission" date="2019-05" db="EMBL/GenBank/DDBJ databases">
        <title>Annotation for the trematode Fasciolopsis buski.</title>
        <authorList>
            <person name="Choi Y.-J."/>
        </authorList>
    </citation>
    <scope>NUCLEOTIDE SEQUENCE</scope>
    <source>
        <strain evidence="11">HT</strain>
        <tissue evidence="11">Whole worm</tissue>
    </source>
</reference>
<keyword evidence="7" id="KW-0406">Ion transport</keyword>
<dbReference type="InterPro" id="IPR008387">
    <property type="entry name" value="ATP_synth_f6_mt"/>
</dbReference>
<dbReference type="EMBL" id="LUCM01002959">
    <property type="protein sequence ID" value="KAA0196538.1"/>
    <property type="molecule type" value="Genomic_DNA"/>
</dbReference>
<dbReference type="GO" id="GO:0015986">
    <property type="term" value="P:proton motive force-driven ATP synthesis"/>
    <property type="evidence" value="ECO:0007669"/>
    <property type="project" value="InterPro"/>
</dbReference>
<evidence type="ECO:0000313" key="11">
    <source>
        <dbReference type="EMBL" id="KAA0196538.1"/>
    </source>
</evidence>
<comment type="subcellular location">
    <subcellularLocation>
        <location evidence="1">Mitochondrion inner membrane</location>
    </subcellularLocation>
</comment>
<dbReference type="AlphaFoldDB" id="A0A8E0S2X8"/>
<evidence type="ECO:0000313" key="12">
    <source>
        <dbReference type="Proteomes" id="UP000728185"/>
    </source>
</evidence>
<evidence type="ECO:0000256" key="1">
    <source>
        <dbReference type="ARBA" id="ARBA00004273"/>
    </source>
</evidence>
<evidence type="ECO:0000256" key="10">
    <source>
        <dbReference type="SAM" id="MobiDB-lite"/>
    </source>
</evidence>
<dbReference type="GO" id="GO:0045259">
    <property type="term" value="C:proton-transporting ATP synthase complex"/>
    <property type="evidence" value="ECO:0007669"/>
    <property type="project" value="UniProtKB-KW"/>
</dbReference>
<keyword evidence="3" id="KW-0813">Transport</keyword>
<name>A0A8E0S2X8_9TREM</name>
<evidence type="ECO:0000256" key="2">
    <source>
        <dbReference type="ARBA" id="ARBA00007346"/>
    </source>
</evidence>
<organism evidence="11 12">
    <name type="scientific">Fasciolopsis buskii</name>
    <dbReference type="NCBI Taxonomy" id="27845"/>
    <lineage>
        <taxon>Eukaryota</taxon>
        <taxon>Metazoa</taxon>
        <taxon>Spiralia</taxon>
        <taxon>Lophotrochozoa</taxon>
        <taxon>Platyhelminthes</taxon>
        <taxon>Trematoda</taxon>
        <taxon>Digenea</taxon>
        <taxon>Plagiorchiida</taxon>
        <taxon>Echinostomata</taxon>
        <taxon>Echinostomatoidea</taxon>
        <taxon>Fasciolidae</taxon>
        <taxon>Fasciolopsis</taxon>
    </lineage>
</organism>
<gene>
    <name evidence="11" type="ORF">FBUS_01492</name>
</gene>
<evidence type="ECO:0000256" key="6">
    <source>
        <dbReference type="ARBA" id="ARBA00022792"/>
    </source>
</evidence>
<dbReference type="Gene3D" id="1.10.246.110">
    <property type="entry name" value="Mitochondrial ATP synthase-coupling factor 6"/>
    <property type="match status" value="1"/>
</dbReference>
<dbReference type="SUPFAM" id="SSF111357">
    <property type="entry name" value="Mitochondrial ATP synthase coupling factor 6"/>
    <property type="match status" value="1"/>
</dbReference>
<keyword evidence="5" id="KW-0375">Hydrogen ion transport</keyword>
<keyword evidence="12" id="KW-1185">Reference proteome</keyword>
<keyword evidence="9" id="KW-0472">Membrane</keyword>
<accession>A0A8E0S2X8</accession>
<keyword evidence="8" id="KW-0496">Mitochondrion</keyword>
<evidence type="ECO:0000256" key="5">
    <source>
        <dbReference type="ARBA" id="ARBA00022781"/>
    </source>
</evidence>